<accession>A0A1X6NXY3</accession>
<feature type="compositionally biased region" description="Gly residues" evidence="1">
    <location>
        <begin position="88"/>
        <end position="117"/>
    </location>
</feature>
<name>A0A1X6NXY3_PORUM</name>
<sequence>MEPPRAAVAWGWPRRRGAGGGMVTVVEAPIRTVTCTRAQGARRAGVQDAALAHAGRSGVEGHHSGDFVGGAARVGTDGGDGHDESTGNGNGGIPGGAAGGGGGGGGCGDGVDGGAGPPGDVPPPTSASAAVKAADDASRTLFVIKKSVGARSTQSIPPRRDAAPAGQPHHPPRGGARVARGGQRRRTDATDAAAGGNGGCRNRRRSAKGGRRGGGTAVWACSNHLCVAFHALPAHQKTYRHLPGVNSMAPRHGLDSLL</sequence>
<dbReference type="AlphaFoldDB" id="A0A1X6NXY3"/>
<dbReference type="Proteomes" id="UP000218209">
    <property type="component" value="Unassembled WGS sequence"/>
</dbReference>
<organism evidence="2 3">
    <name type="scientific">Porphyra umbilicalis</name>
    <name type="common">Purple laver</name>
    <name type="synonym">Red alga</name>
    <dbReference type="NCBI Taxonomy" id="2786"/>
    <lineage>
        <taxon>Eukaryota</taxon>
        <taxon>Rhodophyta</taxon>
        <taxon>Bangiophyceae</taxon>
        <taxon>Bangiales</taxon>
        <taxon>Bangiaceae</taxon>
        <taxon>Porphyra</taxon>
    </lineage>
</organism>
<feature type="region of interest" description="Disordered" evidence="1">
    <location>
        <begin position="55"/>
        <end position="133"/>
    </location>
</feature>
<dbReference type="EMBL" id="KV918999">
    <property type="protein sequence ID" value="OSX73400.1"/>
    <property type="molecule type" value="Genomic_DNA"/>
</dbReference>
<reference evidence="2 3" key="1">
    <citation type="submission" date="2017-03" db="EMBL/GenBank/DDBJ databases">
        <title>WGS assembly of Porphyra umbilicalis.</title>
        <authorList>
            <person name="Brawley S.H."/>
            <person name="Blouin N.A."/>
            <person name="Ficko-Blean E."/>
            <person name="Wheeler G.L."/>
            <person name="Lohr M."/>
            <person name="Goodson H.V."/>
            <person name="Jenkins J.W."/>
            <person name="Blaby-Haas C.E."/>
            <person name="Helliwell K.E."/>
            <person name="Chan C."/>
            <person name="Marriage T."/>
            <person name="Bhattacharya D."/>
            <person name="Klein A.S."/>
            <person name="Badis Y."/>
            <person name="Brodie J."/>
            <person name="Cao Y."/>
            <person name="Collen J."/>
            <person name="Dittami S.M."/>
            <person name="Gachon C.M."/>
            <person name="Green B.R."/>
            <person name="Karpowicz S."/>
            <person name="Kim J.W."/>
            <person name="Kudahl U."/>
            <person name="Lin S."/>
            <person name="Michel G."/>
            <person name="Mittag M."/>
            <person name="Olson B.J."/>
            <person name="Pangilinan J."/>
            <person name="Peng Y."/>
            <person name="Qiu H."/>
            <person name="Shu S."/>
            <person name="Singer J.T."/>
            <person name="Smith A.G."/>
            <person name="Sprecher B.N."/>
            <person name="Wagner V."/>
            <person name="Wang W."/>
            <person name="Wang Z.-Y."/>
            <person name="Yan J."/>
            <person name="Yarish C."/>
            <person name="Zoeuner-Riek S."/>
            <person name="Zhuang Y."/>
            <person name="Zou Y."/>
            <person name="Lindquist E.A."/>
            <person name="Grimwood J."/>
            <person name="Barry K."/>
            <person name="Rokhsar D.S."/>
            <person name="Schmutz J."/>
            <person name="Stiller J.W."/>
            <person name="Grossman A.R."/>
            <person name="Prochnik S.E."/>
        </authorList>
    </citation>
    <scope>NUCLEOTIDE SEQUENCE [LARGE SCALE GENOMIC DNA]</scope>
    <source>
        <strain evidence="2">4086291</strain>
    </source>
</reference>
<feature type="compositionally biased region" description="Basic residues" evidence="1">
    <location>
        <begin position="201"/>
        <end position="211"/>
    </location>
</feature>
<proteinExistence type="predicted"/>
<protein>
    <submittedName>
        <fullName evidence="2">Uncharacterized protein</fullName>
    </submittedName>
</protein>
<evidence type="ECO:0000313" key="2">
    <source>
        <dbReference type="EMBL" id="OSX73400.1"/>
    </source>
</evidence>
<keyword evidence="3" id="KW-1185">Reference proteome</keyword>
<gene>
    <name evidence="2" type="ORF">BU14_0352s0019</name>
</gene>
<feature type="region of interest" description="Disordered" evidence="1">
    <location>
        <begin position="146"/>
        <end position="214"/>
    </location>
</feature>
<evidence type="ECO:0000256" key="1">
    <source>
        <dbReference type="SAM" id="MobiDB-lite"/>
    </source>
</evidence>
<evidence type="ECO:0000313" key="3">
    <source>
        <dbReference type="Proteomes" id="UP000218209"/>
    </source>
</evidence>